<sequence length="119" mass="12775">MSRTHALILALALPVLAVPAARAQYVGPSDVAAADSVAAILADPVDDRDVTLTGVILRKLGDEMYIFSDGTGEIRVEIDDEDFPASPIDESTRITLRGEIDKTLMADPEVDVDVIELVR</sequence>
<dbReference type="PANTHER" id="PTHR36571">
    <property type="entry name" value="PROTEIN YGIW"/>
    <property type="match status" value="1"/>
</dbReference>
<keyword evidence="4" id="KW-1185">Reference proteome</keyword>
<dbReference type="PANTHER" id="PTHR36571:SF1">
    <property type="entry name" value="PROTEIN YGIW"/>
    <property type="match status" value="1"/>
</dbReference>
<keyword evidence="1 2" id="KW-0732">Signal</keyword>
<evidence type="ECO:0000256" key="2">
    <source>
        <dbReference type="SAM" id="SignalP"/>
    </source>
</evidence>
<evidence type="ECO:0000313" key="4">
    <source>
        <dbReference type="Proteomes" id="UP000552587"/>
    </source>
</evidence>
<name>A0A7W3U6C2_9GAMM</name>
<dbReference type="EMBL" id="JACHTE010000009">
    <property type="protein sequence ID" value="MBB1089470.1"/>
    <property type="molecule type" value="Genomic_DNA"/>
</dbReference>
<feature type="chain" id="PRO_5030523621" evidence="2">
    <location>
        <begin position="24"/>
        <end position="119"/>
    </location>
</feature>
<accession>A0A7W3U6C2</accession>
<protein>
    <submittedName>
        <fullName evidence="3">NirD/YgiW/YdeI family stress tolerance protein</fullName>
    </submittedName>
</protein>
<evidence type="ECO:0000313" key="3">
    <source>
        <dbReference type="EMBL" id="MBB1089470.1"/>
    </source>
</evidence>
<dbReference type="InterPro" id="IPR036700">
    <property type="entry name" value="BOBF_sf"/>
</dbReference>
<dbReference type="InterPro" id="IPR005220">
    <property type="entry name" value="CarO-like"/>
</dbReference>
<proteinExistence type="predicted"/>
<dbReference type="RefSeq" id="WP_182670291.1">
    <property type="nucleotide sequence ID" value="NZ_JACHTE010000009.1"/>
</dbReference>
<organism evidence="3 4">
    <name type="scientific">Marilutibacter penaei</name>
    <dbReference type="NCBI Taxonomy" id="2759900"/>
    <lineage>
        <taxon>Bacteria</taxon>
        <taxon>Pseudomonadati</taxon>
        <taxon>Pseudomonadota</taxon>
        <taxon>Gammaproteobacteria</taxon>
        <taxon>Lysobacterales</taxon>
        <taxon>Lysobacteraceae</taxon>
        <taxon>Marilutibacter</taxon>
    </lineage>
</organism>
<feature type="signal peptide" evidence="2">
    <location>
        <begin position="1"/>
        <end position="23"/>
    </location>
</feature>
<dbReference type="NCBIfam" id="NF033674">
    <property type="entry name" value="stress_OB_fold"/>
    <property type="match status" value="1"/>
</dbReference>
<dbReference type="Pfam" id="PF04076">
    <property type="entry name" value="BOF"/>
    <property type="match status" value="1"/>
</dbReference>
<evidence type="ECO:0000256" key="1">
    <source>
        <dbReference type="ARBA" id="ARBA00022729"/>
    </source>
</evidence>
<dbReference type="SUPFAM" id="SSF101756">
    <property type="entry name" value="Hypothetical protein YgiW"/>
    <property type="match status" value="1"/>
</dbReference>
<dbReference type="AlphaFoldDB" id="A0A7W3U6C2"/>
<comment type="caution">
    <text evidence="3">The sequence shown here is derived from an EMBL/GenBank/DDBJ whole genome shotgun (WGS) entry which is preliminary data.</text>
</comment>
<reference evidence="3 4" key="1">
    <citation type="submission" date="2020-07" db="EMBL/GenBank/DDBJ databases">
        <authorList>
            <person name="Xu S."/>
            <person name="Li A."/>
        </authorList>
    </citation>
    <scope>NUCLEOTIDE SEQUENCE [LARGE SCALE GENOMIC DNA]</scope>
    <source>
        <strain evidence="3 4">SG-8</strain>
    </source>
</reference>
<gene>
    <name evidence="3" type="ORF">H4F99_13380</name>
</gene>
<dbReference type="Gene3D" id="2.40.50.200">
    <property type="entry name" value="Bacterial OB-fold"/>
    <property type="match status" value="1"/>
</dbReference>
<dbReference type="Proteomes" id="UP000552587">
    <property type="component" value="Unassembled WGS sequence"/>
</dbReference>